<organism evidence="2 3">
    <name type="scientific">Vitis vinifera</name>
    <name type="common">Grape</name>
    <dbReference type="NCBI Taxonomy" id="29760"/>
    <lineage>
        <taxon>Eukaryota</taxon>
        <taxon>Viridiplantae</taxon>
        <taxon>Streptophyta</taxon>
        <taxon>Embryophyta</taxon>
        <taxon>Tracheophyta</taxon>
        <taxon>Spermatophyta</taxon>
        <taxon>Magnoliopsida</taxon>
        <taxon>eudicotyledons</taxon>
        <taxon>Gunneridae</taxon>
        <taxon>Pentapetalae</taxon>
        <taxon>rosids</taxon>
        <taxon>Vitales</taxon>
        <taxon>Vitaceae</taxon>
        <taxon>Viteae</taxon>
        <taxon>Vitis</taxon>
    </lineage>
</organism>
<protein>
    <submittedName>
        <fullName evidence="2">NADPH-dependent aldo-keto reductase, chloroplastic</fullName>
    </submittedName>
</protein>
<sequence length="78" mass="9107">MVGYRHIELCSLYENEEEIGFALKKIFEDVIVKQRIYGSLRNSGLCSDHSPEDVPKALERTLRNLQLDYLDLYLVCRS</sequence>
<dbReference type="GO" id="GO:0016491">
    <property type="term" value="F:oxidoreductase activity"/>
    <property type="evidence" value="ECO:0007669"/>
    <property type="project" value="InterPro"/>
</dbReference>
<name>A0A438DE98_VITVI</name>
<dbReference type="Pfam" id="PF00248">
    <property type="entry name" value="Aldo_ket_red"/>
    <property type="match status" value="1"/>
</dbReference>
<dbReference type="InterPro" id="IPR020471">
    <property type="entry name" value="AKR"/>
</dbReference>
<evidence type="ECO:0000259" key="1">
    <source>
        <dbReference type="Pfam" id="PF00248"/>
    </source>
</evidence>
<dbReference type="EMBL" id="QGNW01001665">
    <property type="protein sequence ID" value="RVW33731.1"/>
    <property type="molecule type" value="Genomic_DNA"/>
</dbReference>
<evidence type="ECO:0000313" key="2">
    <source>
        <dbReference type="EMBL" id="RVW33731.1"/>
    </source>
</evidence>
<evidence type="ECO:0000313" key="3">
    <source>
        <dbReference type="Proteomes" id="UP000288805"/>
    </source>
</evidence>
<dbReference type="InterPro" id="IPR036812">
    <property type="entry name" value="NAD(P)_OxRdtase_dom_sf"/>
</dbReference>
<dbReference type="SUPFAM" id="SSF51430">
    <property type="entry name" value="NAD(P)-linked oxidoreductase"/>
    <property type="match status" value="1"/>
</dbReference>
<comment type="caution">
    <text evidence="2">The sequence shown here is derived from an EMBL/GenBank/DDBJ whole genome shotgun (WGS) entry which is preliminary data.</text>
</comment>
<gene>
    <name evidence="2" type="primary">AKR4C9_12</name>
    <name evidence="2" type="ORF">CK203_074921</name>
</gene>
<dbReference type="InterPro" id="IPR023210">
    <property type="entry name" value="NADP_OxRdtase_dom"/>
</dbReference>
<dbReference type="Proteomes" id="UP000288805">
    <property type="component" value="Unassembled WGS sequence"/>
</dbReference>
<dbReference type="AlphaFoldDB" id="A0A438DE98"/>
<proteinExistence type="predicted"/>
<feature type="domain" description="NADP-dependent oxidoreductase" evidence="1">
    <location>
        <begin position="2"/>
        <end position="75"/>
    </location>
</feature>
<accession>A0A438DE98</accession>
<dbReference type="PANTHER" id="PTHR11732">
    <property type="entry name" value="ALDO/KETO REDUCTASE"/>
    <property type="match status" value="1"/>
</dbReference>
<dbReference type="Gene3D" id="3.20.20.100">
    <property type="entry name" value="NADP-dependent oxidoreductase domain"/>
    <property type="match status" value="1"/>
</dbReference>
<reference evidence="2 3" key="1">
    <citation type="journal article" date="2018" name="PLoS Genet.">
        <title>Population sequencing reveals clonal diversity and ancestral inbreeding in the grapevine cultivar Chardonnay.</title>
        <authorList>
            <person name="Roach M.J."/>
            <person name="Johnson D.L."/>
            <person name="Bohlmann J."/>
            <person name="van Vuuren H.J."/>
            <person name="Jones S.J."/>
            <person name="Pretorius I.S."/>
            <person name="Schmidt S.A."/>
            <person name="Borneman A.R."/>
        </authorList>
    </citation>
    <scope>NUCLEOTIDE SEQUENCE [LARGE SCALE GENOMIC DNA]</scope>
    <source>
        <strain evidence="3">cv. Chardonnay</strain>
        <tissue evidence="2">Leaf</tissue>
    </source>
</reference>